<dbReference type="InterPro" id="IPR029063">
    <property type="entry name" value="SAM-dependent_MTases_sf"/>
</dbReference>
<keyword evidence="2" id="KW-0489">Methyltransferase</keyword>
<accession>A0A7G1KIV1</accession>
<dbReference type="AlphaFoldDB" id="A0A7G1KIV1"/>
<evidence type="ECO:0000313" key="8">
    <source>
        <dbReference type="Proteomes" id="UP000516173"/>
    </source>
</evidence>
<proteinExistence type="predicted"/>
<evidence type="ECO:0000256" key="4">
    <source>
        <dbReference type="ARBA" id="ARBA00022691"/>
    </source>
</evidence>
<evidence type="ECO:0000256" key="5">
    <source>
        <dbReference type="ARBA" id="ARBA00023194"/>
    </source>
</evidence>
<dbReference type="Proteomes" id="UP000516173">
    <property type="component" value="Chromosome"/>
</dbReference>
<dbReference type="GO" id="GO:0008168">
    <property type="term" value="F:methyltransferase activity"/>
    <property type="evidence" value="ECO:0007669"/>
    <property type="project" value="UniProtKB-KW"/>
</dbReference>
<dbReference type="KEGG" id="nwl:NWFMUON74_26030"/>
<dbReference type="EMBL" id="AP023396">
    <property type="protein sequence ID" value="BCK54831.1"/>
    <property type="molecule type" value="Genomic_DNA"/>
</dbReference>
<sequence length="398" mass="43280">MDPTDQAERLILAAGCRHADLVAAIEDIGAQAVGALVVDELVFRCRPPTNEYRMVIELRLRHGEKVFAHSLAVQSGQPVGVTAGPDETAIARLEFELADLVAELYGPPRERAAGTHRTELRLAEPPVRTVYLPILDQAWPSIGRAIDAVLSGRSARCPDLGELAVRFGSDKWGTVHWFAPHYETHLRNRRTDPIRILEIGIGGYRDPDAGGESLRLWKAYFPRAIVTGVDVFAKRGVDQPRIRTVRGDQNDPAFLTTLAAEHGPFDIVIDDGSHVNEHILTSFGTLFDHVRPGGLYVIEDLWTTYCPGFGGAAGPVSPPTTAIGMLKGLLDKLHYEERPDEPGASPANLVVGVHVYHNLAVIEKGINAEGGIPPWIPHSFDAMVGDPGPEDAVDRGGR</sequence>
<dbReference type="Gene3D" id="3.30.1050.30">
    <property type="match status" value="1"/>
</dbReference>
<evidence type="ECO:0000313" key="7">
    <source>
        <dbReference type="EMBL" id="BCK54831.1"/>
    </source>
</evidence>
<reference evidence="7 8" key="1">
    <citation type="submission" date="2020-08" db="EMBL/GenBank/DDBJ databases">
        <title>Genome Sequencing of Nocardia wallacei strain FMUON74 and assembly.</title>
        <authorList>
            <person name="Toyokawa M."/>
            <person name="Uesaka K."/>
        </authorList>
    </citation>
    <scope>NUCLEOTIDE SEQUENCE [LARGE SCALE GENOMIC DNA]</scope>
    <source>
        <strain evidence="7 8">FMUON74</strain>
    </source>
</reference>
<keyword evidence="3" id="KW-0808">Transferase</keyword>
<evidence type="ECO:0000256" key="1">
    <source>
        <dbReference type="ARBA" id="ARBA00004792"/>
    </source>
</evidence>
<name>A0A7G1KIV1_9NOCA</name>
<dbReference type="SUPFAM" id="SSF53335">
    <property type="entry name" value="S-adenosyl-L-methionine-dependent methyltransferases"/>
    <property type="match status" value="1"/>
</dbReference>
<evidence type="ECO:0000259" key="6">
    <source>
        <dbReference type="Pfam" id="PF17843"/>
    </source>
</evidence>
<dbReference type="RefSeq" id="WP_187688029.1">
    <property type="nucleotide sequence ID" value="NZ_AP023396.1"/>
</dbReference>
<keyword evidence="5" id="KW-0045">Antibiotic biosynthesis</keyword>
<feature type="domain" description="Methyltransferase MycE N-terminal" evidence="6">
    <location>
        <begin position="8"/>
        <end position="115"/>
    </location>
</feature>
<organism evidence="7 8">
    <name type="scientific">Nocardia wallacei</name>
    <dbReference type="NCBI Taxonomy" id="480035"/>
    <lineage>
        <taxon>Bacteria</taxon>
        <taxon>Bacillati</taxon>
        <taxon>Actinomycetota</taxon>
        <taxon>Actinomycetes</taxon>
        <taxon>Mycobacteriales</taxon>
        <taxon>Nocardiaceae</taxon>
        <taxon>Nocardia</taxon>
    </lineage>
</organism>
<dbReference type="Pfam" id="PF17843">
    <property type="entry name" value="MycE_N"/>
    <property type="match status" value="1"/>
</dbReference>
<dbReference type="Gene3D" id="3.40.50.150">
    <property type="entry name" value="Vaccinia Virus protein VP39"/>
    <property type="match status" value="1"/>
</dbReference>
<comment type="pathway">
    <text evidence="1">Antibiotic biosynthesis.</text>
</comment>
<keyword evidence="4" id="KW-0949">S-adenosyl-L-methionine</keyword>
<dbReference type="InterPro" id="IPR040800">
    <property type="entry name" value="MycE_N"/>
</dbReference>
<evidence type="ECO:0000256" key="3">
    <source>
        <dbReference type="ARBA" id="ARBA00022679"/>
    </source>
</evidence>
<evidence type="ECO:0000256" key="2">
    <source>
        <dbReference type="ARBA" id="ARBA00022603"/>
    </source>
</evidence>
<protein>
    <recommendedName>
        <fullName evidence="6">Methyltransferase MycE N-terminal domain-containing protein</fullName>
    </recommendedName>
</protein>
<dbReference type="GO" id="GO:0032259">
    <property type="term" value="P:methylation"/>
    <property type="evidence" value="ECO:0007669"/>
    <property type="project" value="UniProtKB-KW"/>
</dbReference>
<dbReference type="GO" id="GO:0017000">
    <property type="term" value="P:antibiotic biosynthetic process"/>
    <property type="evidence" value="ECO:0007669"/>
    <property type="project" value="UniProtKB-KW"/>
</dbReference>
<dbReference type="GeneID" id="80347154"/>
<gene>
    <name evidence="7" type="ORF">NWFMUON74_26030</name>
</gene>
<keyword evidence="8" id="KW-1185">Reference proteome</keyword>